<keyword evidence="8 10" id="KW-0139">CF(1)</keyword>
<evidence type="ECO:0000256" key="8">
    <source>
        <dbReference type="ARBA" id="ARBA00023196"/>
    </source>
</evidence>
<dbReference type="GO" id="GO:0046933">
    <property type="term" value="F:proton-transporting ATP synthase activity, rotational mechanism"/>
    <property type="evidence" value="ECO:0007669"/>
    <property type="project" value="UniProtKB-UniRule"/>
</dbReference>
<protein>
    <recommendedName>
        <fullName evidence="10">ATP synthase gamma chain</fullName>
    </recommendedName>
    <alternativeName>
        <fullName evidence="10">ATP synthase F1 sector gamma subunit</fullName>
    </alternativeName>
    <alternativeName>
        <fullName evidence="10">F-ATPase gamma subunit</fullName>
    </alternativeName>
</protein>
<dbReference type="GO" id="GO:0005524">
    <property type="term" value="F:ATP binding"/>
    <property type="evidence" value="ECO:0007669"/>
    <property type="project" value="UniProtKB-UniRule"/>
</dbReference>
<gene>
    <name evidence="10" type="primary">atpG</name>
</gene>
<keyword evidence="7 10" id="KW-0472">Membrane</keyword>
<evidence type="ECO:0000256" key="3">
    <source>
        <dbReference type="ARBA" id="ARBA00007681"/>
    </source>
</evidence>
<dbReference type="PANTHER" id="PTHR11693:SF22">
    <property type="entry name" value="ATP SYNTHASE SUBUNIT GAMMA, MITOCHONDRIAL"/>
    <property type="match status" value="1"/>
</dbReference>
<evidence type="ECO:0000256" key="7">
    <source>
        <dbReference type="ARBA" id="ARBA00023136"/>
    </source>
</evidence>
<accession>D6PD10</accession>
<comment type="similarity">
    <text evidence="3 10">Belongs to the ATPase gamma chain family.</text>
</comment>
<dbReference type="InterPro" id="IPR035968">
    <property type="entry name" value="ATP_synth_F1_ATPase_gsu"/>
</dbReference>
<evidence type="ECO:0000256" key="1">
    <source>
        <dbReference type="ARBA" id="ARBA00003456"/>
    </source>
</evidence>
<dbReference type="SUPFAM" id="SSF52943">
    <property type="entry name" value="ATP synthase (F1-ATPase), gamma subunit"/>
    <property type="match status" value="1"/>
</dbReference>
<evidence type="ECO:0000256" key="6">
    <source>
        <dbReference type="ARBA" id="ARBA00023065"/>
    </source>
</evidence>
<proteinExistence type="inferred from homology"/>
<name>D6PD10_9BACT</name>
<comment type="subcellular location">
    <subcellularLocation>
        <location evidence="10">Cell membrane</location>
        <topology evidence="10">Peripheral membrane protein</topology>
    </subcellularLocation>
    <subcellularLocation>
        <location evidence="2">Membrane</location>
        <topology evidence="2">Peripheral membrane protein</topology>
    </subcellularLocation>
</comment>
<dbReference type="InterPro" id="IPR000131">
    <property type="entry name" value="ATP_synth_F1_gsu"/>
</dbReference>
<dbReference type="AlphaFoldDB" id="D6PD10"/>
<dbReference type="PRINTS" id="PR00126">
    <property type="entry name" value="ATPASEGAMMA"/>
</dbReference>
<comment type="subunit">
    <text evidence="10">F-type ATPases have 2 components, CF(1) - the catalytic core - and CF(0) - the membrane proton channel. CF(1) has five subunits: alpha(3), beta(3), gamma(1), delta(1), epsilon(1). CF(0) has three main subunits: a, b and c.</text>
</comment>
<dbReference type="GO" id="GO:0005886">
    <property type="term" value="C:plasma membrane"/>
    <property type="evidence" value="ECO:0007669"/>
    <property type="project" value="UniProtKB-SubCell"/>
</dbReference>
<comment type="function">
    <text evidence="1 10">Produces ATP from ADP in the presence of a proton gradient across the membrane. The gamma chain is believed to be important in regulating ATPase activity and the flow of protons through the CF(0) complex.</text>
</comment>
<evidence type="ECO:0000256" key="9">
    <source>
        <dbReference type="ARBA" id="ARBA00023310"/>
    </source>
</evidence>
<dbReference type="Gene3D" id="3.40.1380.10">
    <property type="match status" value="1"/>
</dbReference>
<keyword evidence="5 10" id="KW-0375">Hydrogen ion transport</keyword>
<dbReference type="Gene3D" id="1.10.287.80">
    <property type="entry name" value="ATP synthase, gamma subunit, helix hairpin domain"/>
    <property type="match status" value="1"/>
</dbReference>
<dbReference type="GO" id="GO:0045259">
    <property type="term" value="C:proton-transporting ATP synthase complex"/>
    <property type="evidence" value="ECO:0007669"/>
    <property type="project" value="UniProtKB-KW"/>
</dbReference>
<dbReference type="EMBL" id="GU942989">
    <property type="protein sequence ID" value="ADD93611.1"/>
    <property type="molecule type" value="Genomic_DNA"/>
</dbReference>
<evidence type="ECO:0000256" key="5">
    <source>
        <dbReference type="ARBA" id="ARBA00022781"/>
    </source>
</evidence>
<dbReference type="PANTHER" id="PTHR11693">
    <property type="entry name" value="ATP SYNTHASE GAMMA CHAIN"/>
    <property type="match status" value="1"/>
</dbReference>
<dbReference type="CDD" id="cd12151">
    <property type="entry name" value="F1-ATPase_gamma"/>
    <property type="match status" value="1"/>
</dbReference>
<keyword evidence="4 10" id="KW-0813">Transport</keyword>
<dbReference type="Pfam" id="PF00231">
    <property type="entry name" value="ATP-synt"/>
    <property type="match status" value="1"/>
</dbReference>
<evidence type="ECO:0000256" key="4">
    <source>
        <dbReference type="ARBA" id="ARBA00022448"/>
    </source>
</evidence>
<sequence length="294" mass="32114">MPSPRDIRRRIKSVKNTAQITKAMEKVAQAKMAKAQQAALNGRPYAEVMNRVLSEVATHAGEFEHPYMVQRAGDRRALILVTTDKGLCGALNTNLLRMVSDEFVTDDTKVVSAGRKGAQHAIRSGWDLAAEFSFGDPPAFAEARAITKLAVDLFESGEVDRVDIAFTNFVNTITQNPEVHQLLPIAEIEGVQAGVEGEETSTALAGGATEFEFEPNAGDVLGQLLPHYINFKVHQILLESRASEHSARMVAMKNATDNANQLIKDLTLEYNKLRQAAITNELLEITSAQMALGN</sequence>
<keyword evidence="10" id="KW-1003">Cell membrane</keyword>
<keyword evidence="6 10" id="KW-0406">Ion transport</keyword>
<evidence type="ECO:0000256" key="10">
    <source>
        <dbReference type="HAMAP-Rule" id="MF_00815"/>
    </source>
</evidence>
<dbReference type="HAMAP" id="MF_00815">
    <property type="entry name" value="ATP_synth_gamma_bact"/>
    <property type="match status" value="1"/>
</dbReference>
<keyword evidence="9 10" id="KW-0066">ATP synthesis</keyword>
<dbReference type="GO" id="GO:0042777">
    <property type="term" value="P:proton motive force-driven plasma membrane ATP synthesis"/>
    <property type="evidence" value="ECO:0007669"/>
    <property type="project" value="UniProtKB-UniRule"/>
</dbReference>
<evidence type="ECO:0000313" key="11">
    <source>
        <dbReference type="EMBL" id="ADD93611.1"/>
    </source>
</evidence>
<evidence type="ECO:0000256" key="2">
    <source>
        <dbReference type="ARBA" id="ARBA00004170"/>
    </source>
</evidence>
<reference evidence="11" key="1">
    <citation type="journal article" date="2010" name="ISME J.">
        <title>Metagenome of the Mediterranean deep chlorophyll maximum studied by direct and fosmid library 454 pyrosequencing.</title>
        <authorList>
            <person name="Ghai R."/>
            <person name="Martin-Cuadrado A.B."/>
            <person name="Molto A.G."/>
            <person name="Heredia I.G."/>
            <person name="Cabrera R."/>
            <person name="Martin J."/>
            <person name="Verdu M."/>
            <person name="Deschamps P."/>
            <person name="Moreira D."/>
            <person name="Lopez-Garcia P."/>
            <person name="Mira A."/>
            <person name="Rodriguez-Valera F."/>
        </authorList>
    </citation>
    <scope>NUCLEOTIDE SEQUENCE</scope>
</reference>
<organism evidence="11">
    <name type="scientific">uncultured marine bacterium MedDCM-OCT-S04-C40</name>
    <dbReference type="NCBI Taxonomy" id="743056"/>
    <lineage>
        <taxon>Bacteria</taxon>
        <taxon>environmental samples</taxon>
    </lineage>
</organism>
<dbReference type="NCBIfam" id="TIGR01146">
    <property type="entry name" value="ATPsyn_F1gamma"/>
    <property type="match status" value="1"/>
</dbReference>